<accession>A0A1V9Z9C2</accession>
<dbReference type="STRING" id="74557.A0A1V9Z9C2"/>
<comment type="caution">
    <text evidence="5">The sequence shown here is derived from an EMBL/GenBank/DDBJ whole genome shotgun (WGS) entry which is preliminary data.</text>
</comment>
<dbReference type="AlphaFoldDB" id="A0A1V9Z9C2"/>
<keyword evidence="3 4" id="KW-0418">Kinase</keyword>
<dbReference type="InterPro" id="IPR027417">
    <property type="entry name" value="P-loop_NTPase"/>
</dbReference>
<evidence type="ECO:0000313" key="6">
    <source>
        <dbReference type="Proteomes" id="UP000243217"/>
    </source>
</evidence>
<dbReference type="Gene3D" id="3.40.50.300">
    <property type="entry name" value="P-loop containing nucleotide triphosphate hydrolases"/>
    <property type="match status" value="1"/>
</dbReference>
<dbReference type="GO" id="GO:0004017">
    <property type="term" value="F:AMP kinase activity"/>
    <property type="evidence" value="ECO:0007669"/>
    <property type="project" value="InterPro"/>
</dbReference>
<sequence>MSPTPKIVICGPPAGGKGTQCELLVAKHNVVHLSTGDMLRAAIQANTPLGIEAKKYMDAGDLVPDELIIKVVLARLQEEDCRKQGWLLDGFPRTEPQAKAMLEHKIVPNLVILLNVPDEEVIKRISGRRVDLKTGKTYHITFNPPPPDVEVVQRSDDTEATLITRLEKYHENCGAVIDAFSSTCSLCKVDGMQAKEMVFECIEKDMPRPTIWSSLLDKLHFW</sequence>
<dbReference type="PANTHER" id="PTHR23359">
    <property type="entry name" value="NUCLEOTIDE KINASE"/>
    <property type="match status" value="1"/>
</dbReference>
<organism evidence="5 6">
    <name type="scientific">Thraustotheca clavata</name>
    <dbReference type="NCBI Taxonomy" id="74557"/>
    <lineage>
        <taxon>Eukaryota</taxon>
        <taxon>Sar</taxon>
        <taxon>Stramenopiles</taxon>
        <taxon>Oomycota</taxon>
        <taxon>Saprolegniomycetes</taxon>
        <taxon>Saprolegniales</taxon>
        <taxon>Achlyaceae</taxon>
        <taxon>Thraustotheca</taxon>
    </lineage>
</organism>
<name>A0A1V9Z9C2_9STRA</name>
<dbReference type="NCBIfam" id="TIGR01351">
    <property type="entry name" value="adk"/>
    <property type="match status" value="1"/>
</dbReference>
<dbReference type="HAMAP" id="MF_00235">
    <property type="entry name" value="Adenylate_kinase_Adk"/>
    <property type="match status" value="1"/>
</dbReference>
<dbReference type="GO" id="GO:0005524">
    <property type="term" value="F:ATP binding"/>
    <property type="evidence" value="ECO:0007669"/>
    <property type="project" value="InterPro"/>
</dbReference>
<evidence type="ECO:0000256" key="1">
    <source>
        <dbReference type="ARBA" id="ARBA00022679"/>
    </source>
</evidence>
<keyword evidence="6" id="KW-1185">Reference proteome</keyword>
<dbReference type="OrthoDB" id="439792at2759"/>
<dbReference type="InterPro" id="IPR006259">
    <property type="entry name" value="Adenyl_kin_sub"/>
</dbReference>
<evidence type="ECO:0000256" key="2">
    <source>
        <dbReference type="ARBA" id="ARBA00022741"/>
    </source>
</evidence>
<dbReference type="InterPro" id="IPR033690">
    <property type="entry name" value="Adenylat_kinase_CS"/>
</dbReference>
<evidence type="ECO:0000256" key="3">
    <source>
        <dbReference type="ARBA" id="ARBA00022777"/>
    </source>
</evidence>
<dbReference type="Pfam" id="PF00406">
    <property type="entry name" value="ADK"/>
    <property type="match status" value="1"/>
</dbReference>
<dbReference type="PRINTS" id="PR00094">
    <property type="entry name" value="ADENYLTKNASE"/>
</dbReference>
<comment type="similarity">
    <text evidence="4">Belongs to the adenylate kinase family.</text>
</comment>
<dbReference type="InterPro" id="IPR000850">
    <property type="entry name" value="Adenylat/UMP-CMP_kin"/>
</dbReference>
<dbReference type="Proteomes" id="UP000243217">
    <property type="component" value="Unassembled WGS sequence"/>
</dbReference>
<keyword evidence="1 4" id="KW-0808">Transferase</keyword>
<dbReference type="PROSITE" id="PS00113">
    <property type="entry name" value="ADENYLATE_KINASE"/>
    <property type="match status" value="1"/>
</dbReference>
<keyword evidence="2" id="KW-0547">Nucleotide-binding</keyword>
<evidence type="ECO:0000256" key="4">
    <source>
        <dbReference type="RuleBase" id="RU003330"/>
    </source>
</evidence>
<proteinExistence type="inferred from homology"/>
<dbReference type="SUPFAM" id="SSF52540">
    <property type="entry name" value="P-loop containing nucleoside triphosphate hydrolases"/>
    <property type="match status" value="1"/>
</dbReference>
<gene>
    <name evidence="5" type="ORF">THRCLA_08142</name>
</gene>
<dbReference type="EMBL" id="JNBS01002175">
    <property type="protein sequence ID" value="OQR94594.1"/>
    <property type="molecule type" value="Genomic_DNA"/>
</dbReference>
<protein>
    <submittedName>
        <fullName evidence="5">Adenylate kinase</fullName>
    </submittedName>
</protein>
<reference evidence="5 6" key="1">
    <citation type="journal article" date="2014" name="Genome Biol. Evol.">
        <title>The secreted proteins of Achlya hypogyna and Thraustotheca clavata identify the ancestral oomycete secretome and reveal gene acquisitions by horizontal gene transfer.</title>
        <authorList>
            <person name="Misner I."/>
            <person name="Blouin N."/>
            <person name="Leonard G."/>
            <person name="Richards T.A."/>
            <person name="Lane C.E."/>
        </authorList>
    </citation>
    <scope>NUCLEOTIDE SEQUENCE [LARGE SCALE GENOMIC DNA]</scope>
    <source>
        <strain evidence="5 6">ATCC 34112</strain>
    </source>
</reference>
<dbReference type="CDD" id="cd01428">
    <property type="entry name" value="ADK"/>
    <property type="match status" value="1"/>
</dbReference>
<evidence type="ECO:0000313" key="5">
    <source>
        <dbReference type="EMBL" id="OQR94594.1"/>
    </source>
</evidence>